<feature type="region of interest" description="Disordered" evidence="1">
    <location>
        <begin position="48"/>
        <end position="87"/>
    </location>
</feature>
<evidence type="ECO:0000313" key="4">
    <source>
        <dbReference type="EnsemblMetazoa" id="XP_003726541"/>
    </source>
</evidence>
<accession>A0A7M7LPC9</accession>
<proteinExistence type="predicted"/>
<evidence type="ECO:0000256" key="2">
    <source>
        <dbReference type="SAM" id="SignalP"/>
    </source>
</evidence>
<dbReference type="GO" id="GO:0030246">
    <property type="term" value="F:carbohydrate binding"/>
    <property type="evidence" value="ECO:0007669"/>
    <property type="project" value="InterPro"/>
</dbReference>
<dbReference type="GeneID" id="100891216"/>
<dbReference type="InterPro" id="IPR043159">
    <property type="entry name" value="Lectin_gal-bd_sf"/>
</dbReference>
<dbReference type="Proteomes" id="UP000007110">
    <property type="component" value="Unassembled WGS sequence"/>
</dbReference>
<dbReference type="PROSITE" id="PS50228">
    <property type="entry name" value="SUEL_LECTIN"/>
    <property type="match status" value="1"/>
</dbReference>
<dbReference type="InterPro" id="IPR000922">
    <property type="entry name" value="Lectin_gal-bd_dom"/>
</dbReference>
<dbReference type="RefSeq" id="XP_003726541.2">
    <property type="nucleotide sequence ID" value="XM_003726493.3"/>
</dbReference>
<reference evidence="5" key="1">
    <citation type="submission" date="2015-02" db="EMBL/GenBank/DDBJ databases">
        <title>Genome sequencing for Strongylocentrotus purpuratus.</title>
        <authorList>
            <person name="Murali S."/>
            <person name="Liu Y."/>
            <person name="Vee V."/>
            <person name="English A."/>
            <person name="Wang M."/>
            <person name="Skinner E."/>
            <person name="Han Y."/>
            <person name="Muzny D.M."/>
            <person name="Worley K.C."/>
            <person name="Gibbs R.A."/>
        </authorList>
    </citation>
    <scope>NUCLEOTIDE SEQUENCE</scope>
</reference>
<evidence type="ECO:0000313" key="5">
    <source>
        <dbReference type="Proteomes" id="UP000007110"/>
    </source>
</evidence>
<dbReference type="InParanoid" id="A0A7M7LPC9"/>
<evidence type="ECO:0000259" key="3">
    <source>
        <dbReference type="PROSITE" id="PS50228"/>
    </source>
</evidence>
<sequence length="195" mass="20403">MALFRFTVVFLALTCLMMDQMMVHGRSAGGRGLVYDDDEFTERQARKAVLERNKRSSSGSSDSSDASDSDSVEMTMAPTTTAQPPDVPSVTLACENAVNPVITCPAGQEILIVGVTYGRLDTTTCTDGIDPSLTSSTTCLSTEATDIVETLCNGMVTCTVPTGDGPSPNGLGNDPSDGSCAGVFKYVEVLSTCTT</sequence>
<protein>
    <recommendedName>
        <fullName evidence="3">SUEL-type lectin domain-containing protein</fullName>
    </recommendedName>
</protein>
<keyword evidence="2" id="KW-0732">Signal</keyword>
<dbReference type="Pfam" id="PF02140">
    <property type="entry name" value="SUEL_Lectin"/>
    <property type="match status" value="1"/>
</dbReference>
<reference evidence="4" key="2">
    <citation type="submission" date="2021-01" db="UniProtKB">
        <authorList>
            <consortium name="EnsemblMetazoa"/>
        </authorList>
    </citation>
    <scope>IDENTIFICATION</scope>
</reference>
<feature type="chain" id="PRO_5029857716" description="SUEL-type lectin domain-containing protein" evidence="2">
    <location>
        <begin position="26"/>
        <end position="195"/>
    </location>
</feature>
<dbReference type="EnsemblMetazoa" id="XM_003726493">
    <property type="protein sequence ID" value="XP_003726541"/>
    <property type="gene ID" value="LOC100891216"/>
</dbReference>
<dbReference type="Gene3D" id="2.60.120.740">
    <property type="match status" value="1"/>
</dbReference>
<evidence type="ECO:0000256" key="1">
    <source>
        <dbReference type="SAM" id="MobiDB-lite"/>
    </source>
</evidence>
<name>A0A7M7LPC9_STRPU</name>
<dbReference type="AlphaFoldDB" id="A0A7M7LPC9"/>
<dbReference type="KEGG" id="spu:100891216"/>
<feature type="domain" description="SUEL-type lectin" evidence="3">
    <location>
        <begin position="102"/>
        <end position="194"/>
    </location>
</feature>
<feature type="compositionally biased region" description="Low complexity" evidence="1">
    <location>
        <begin position="74"/>
        <end position="84"/>
    </location>
</feature>
<feature type="signal peptide" evidence="2">
    <location>
        <begin position="1"/>
        <end position="25"/>
    </location>
</feature>
<keyword evidence="5" id="KW-1185">Reference proteome</keyword>
<organism evidence="4 5">
    <name type="scientific">Strongylocentrotus purpuratus</name>
    <name type="common">Purple sea urchin</name>
    <dbReference type="NCBI Taxonomy" id="7668"/>
    <lineage>
        <taxon>Eukaryota</taxon>
        <taxon>Metazoa</taxon>
        <taxon>Echinodermata</taxon>
        <taxon>Eleutherozoa</taxon>
        <taxon>Echinozoa</taxon>
        <taxon>Echinoidea</taxon>
        <taxon>Euechinoidea</taxon>
        <taxon>Echinacea</taxon>
        <taxon>Camarodonta</taxon>
        <taxon>Echinidea</taxon>
        <taxon>Strongylocentrotidae</taxon>
        <taxon>Strongylocentrotus</taxon>
    </lineage>
</organism>
<dbReference type="PANTHER" id="PTHR46780">
    <property type="entry name" value="PROTEIN EVA-1"/>
    <property type="match status" value="1"/>
</dbReference>